<evidence type="ECO:0000256" key="3">
    <source>
        <dbReference type="ARBA" id="ARBA00013258"/>
    </source>
</evidence>
<dbReference type="GO" id="GO:0006633">
    <property type="term" value="P:fatty acid biosynthetic process"/>
    <property type="evidence" value="ECO:0007669"/>
    <property type="project" value="UniProtKB-UniPathway"/>
</dbReference>
<keyword evidence="10" id="KW-0275">Fatty acid biosynthesis</keyword>
<evidence type="ECO:0000256" key="4">
    <source>
        <dbReference type="ARBA" id="ARBA00022516"/>
    </source>
</evidence>
<evidence type="ECO:0000256" key="1">
    <source>
        <dbReference type="ARBA" id="ARBA00004173"/>
    </source>
</evidence>
<evidence type="ECO:0000313" key="13">
    <source>
        <dbReference type="EMBL" id="LAC21202.1"/>
    </source>
</evidence>
<comment type="pathway">
    <text evidence="2">Lipid metabolism; fatty acid biosynthesis.</text>
</comment>
<comment type="subcellular location">
    <subcellularLocation>
        <location evidence="1">Mitochondrion</location>
    </subcellularLocation>
</comment>
<keyword evidence="8" id="KW-0443">Lipid metabolism</keyword>
<dbReference type="InterPro" id="IPR001227">
    <property type="entry name" value="Ac_transferase_dom_sf"/>
</dbReference>
<reference evidence="13" key="1">
    <citation type="submission" date="2017-11" db="EMBL/GenBank/DDBJ databases">
        <title>The sensing device of the deep-sea amphipod.</title>
        <authorList>
            <person name="Kobayashi H."/>
            <person name="Nagahama T."/>
            <person name="Arai W."/>
            <person name="Sasagawa Y."/>
            <person name="Umeda M."/>
            <person name="Hayashi T."/>
            <person name="Nikaido I."/>
            <person name="Watanabe H."/>
            <person name="Oguri K."/>
            <person name="Kitazato H."/>
            <person name="Fujioka K."/>
            <person name="Kido Y."/>
            <person name="Takami H."/>
        </authorList>
    </citation>
    <scope>NUCLEOTIDE SEQUENCE</scope>
    <source>
        <tissue evidence="13">Whole body</tissue>
    </source>
</reference>
<dbReference type="GO" id="GO:0005739">
    <property type="term" value="C:mitochondrion"/>
    <property type="evidence" value="ECO:0007669"/>
    <property type="project" value="UniProtKB-SubCell"/>
</dbReference>
<keyword evidence="9" id="KW-0496">Mitochondrion</keyword>
<evidence type="ECO:0000256" key="12">
    <source>
        <dbReference type="ARBA" id="ARBA00077751"/>
    </source>
</evidence>
<evidence type="ECO:0000256" key="8">
    <source>
        <dbReference type="ARBA" id="ARBA00023098"/>
    </source>
</evidence>
<keyword evidence="6" id="KW-0276">Fatty acid metabolism</keyword>
<keyword evidence="7" id="KW-0809">Transit peptide</keyword>
<dbReference type="FunFam" id="3.30.70.250:FF:000005">
    <property type="entry name" value="Malonyl-CoA-acyl carrier protein transacylase, mitochondrial"/>
    <property type="match status" value="1"/>
</dbReference>
<evidence type="ECO:0000256" key="5">
    <source>
        <dbReference type="ARBA" id="ARBA00022679"/>
    </source>
</evidence>
<evidence type="ECO:0000256" key="10">
    <source>
        <dbReference type="ARBA" id="ARBA00023160"/>
    </source>
</evidence>
<dbReference type="PANTHER" id="PTHR47170">
    <property type="entry name" value="MALONYL-COA ACP TRANSACYLASE, ACP-BINDING"/>
    <property type="match status" value="1"/>
</dbReference>
<evidence type="ECO:0000256" key="7">
    <source>
        <dbReference type="ARBA" id="ARBA00022946"/>
    </source>
</evidence>
<dbReference type="SUPFAM" id="SSF52151">
    <property type="entry name" value="FabD/lysophospholipase-like"/>
    <property type="match status" value="1"/>
</dbReference>
<organism evidence="13">
    <name type="scientific">Hirondellea gigas</name>
    <dbReference type="NCBI Taxonomy" id="1518452"/>
    <lineage>
        <taxon>Eukaryota</taxon>
        <taxon>Metazoa</taxon>
        <taxon>Ecdysozoa</taxon>
        <taxon>Arthropoda</taxon>
        <taxon>Crustacea</taxon>
        <taxon>Multicrustacea</taxon>
        <taxon>Malacostraca</taxon>
        <taxon>Eumalacostraca</taxon>
        <taxon>Peracarida</taxon>
        <taxon>Amphipoda</taxon>
        <taxon>Amphilochidea</taxon>
        <taxon>Lysianassida</taxon>
        <taxon>Lysianassidira</taxon>
        <taxon>Lysianassoidea</taxon>
        <taxon>Lysianassidae</taxon>
        <taxon>Hirondellea</taxon>
    </lineage>
</organism>
<dbReference type="UniPathway" id="UPA00094"/>
<name>A0A6A7FSZ4_9CRUS</name>
<dbReference type="SUPFAM" id="SSF55048">
    <property type="entry name" value="Probable ACP-binding domain of malonyl-CoA ACP transacylase"/>
    <property type="match status" value="1"/>
</dbReference>
<evidence type="ECO:0000256" key="11">
    <source>
        <dbReference type="ARBA" id="ARBA00061523"/>
    </source>
</evidence>
<comment type="similarity">
    <text evidence="11">Belongs to the type II malonyltransferase family.</text>
</comment>
<dbReference type="GO" id="GO:0004314">
    <property type="term" value="F:[acyl-carrier-protein] S-malonyltransferase activity"/>
    <property type="evidence" value="ECO:0007669"/>
    <property type="project" value="UniProtKB-EC"/>
</dbReference>
<evidence type="ECO:0000256" key="2">
    <source>
        <dbReference type="ARBA" id="ARBA00005194"/>
    </source>
</evidence>
<dbReference type="Gene3D" id="3.40.366.10">
    <property type="entry name" value="Malonyl-Coenzyme A Acyl Carrier Protein, domain 2"/>
    <property type="match status" value="1"/>
</dbReference>
<dbReference type="PANTHER" id="PTHR47170:SF2">
    <property type="entry name" value="MALONYL-COA:ACP TRANSACYLASE (MAT) DOMAIN-CONTAINING PROTEIN"/>
    <property type="match status" value="1"/>
</dbReference>
<keyword evidence="5" id="KW-0808">Transferase</keyword>
<proteinExistence type="evidence at transcript level"/>
<dbReference type="InterPro" id="IPR016036">
    <property type="entry name" value="Malonyl_transacylase_ACP-bd"/>
</dbReference>
<accession>A0A6A7FSZ4</accession>
<evidence type="ECO:0000256" key="9">
    <source>
        <dbReference type="ARBA" id="ARBA00023128"/>
    </source>
</evidence>
<dbReference type="EMBL" id="IACT01001884">
    <property type="protein sequence ID" value="LAC21202.1"/>
    <property type="molecule type" value="mRNA"/>
</dbReference>
<dbReference type="Gene3D" id="3.30.70.250">
    <property type="entry name" value="Malonyl-CoA ACP transacylase, ACP-binding"/>
    <property type="match status" value="1"/>
</dbReference>
<keyword evidence="4" id="KW-0444">Lipid biosynthesis</keyword>
<evidence type="ECO:0000256" key="6">
    <source>
        <dbReference type="ARBA" id="ARBA00022832"/>
    </source>
</evidence>
<dbReference type="InterPro" id="IPR052760">
    <property type="entry name" value="Mitochondrial_malonyltrans"/>
</dbReference>
<protein>
    <recommendedName>
        <fullName evidence="3">[acyl-carrier-protein] S-malonyltransferase</fullName>
        <ecNumber evidence="3">2.3.1.39</ecNumber>
    </recommendedName>
    <alternativeName>
        <fullName evidence="12">[Acyl-carrier-protein] malonyltransferase</fullName>
    </alternativeName>
</protein>
<sequence length="193" mass="21537">MQEASEMVAGGMMTAFFGPLTKLGLCCSTAKEFCERKDIENAECKIASHLWSTCKVIAGSEEALQFLQENMKDFEIKRLKRLNVSGAFHTNHMKPAAVALKEVLKDMTITSPKIPVHSNIDGKPYSRPDQIRTNLPKQLYSSVQWEQTMHILYDRSADVPFPNTYECGPGLSLKAILKQVNVKAISGMQNIEA</sequence>
<dbReference type="InterPro" id="IPR016035">
    <property type="entry name" value="Acyl_Trfase/lysoPLipase"/>
</dbReference>
<dbReference type="AlphaFoldDB" id="A0A6A7FSZ4"/>
<dbReference type="EC" id="2.3.1.39" evidence="3"/>